<evidence type="ECO:0000313" key="8">
    <source>
        <dbReference type="Proteomes" id="UP000481153"/>
    </source>
</evidence>
<comment type="caution">
    <text evidence="7">The sequence shown here is derived from an EMBL/GenBank/DDBJ whole genome shotgun (WGS) entry which is preliminary data.</text>
</comment>
<reference evidence="7 8" key="1">
    <citation type="submission" date="2019-07" db="EMBL/GenBank/DDBJ databases">
        <title>Genomics analysis of Aphanomyces spp. identifies a new class of oomycete effector associated with host adaptation.</title>
        <authorList>
            <person name="Gaulin E."/>
        </authorList>
    </citation>
    <scope>NUCLEOTIDE SEQUENCE [LARGE SCALE GENOMIC DNA]</scope>
    <source>
        <strain evidence="7 8">ATCC 201684</strain>
    </source>
</reference>
<name>A0A6G0X4K7_9STRA</name>
<evidence type="ECO:0000256" key="4">
    <source>
        <dbReference type="ARBA" id="ARBA00023136"/>
    </source>
</evidence>
<evidence type="ECO:0000256" key="3">
    <source>
        <dbReference type="ARBA" id="ARBA00022989"/>
    </source>
</evidence>
<dbReference type="EMBL" id="VJMJ01000103">
    <property type="protein sequence ID" value="KAF0734900.1"/>
    <property type="molecule type" value="Genomic_DNA"/>
</dbReference>
<dbReference type="VEuPathDB" id="FungiDB:AeMF1_020327"/>
<dbReference type="Pfam" id="PF04588">
    <property type="entry name" value="HIG_1_N"/>
    <property type="match status" value="1"/>
</dbReference>
<evidence type="ECO:0000256" key="2">
    <source>
        <dbReference type="ARBA" id="ARBA00022692"/>
    </source>
</evidence>
<dbReference type="PANTHER" id="PTHR28018:SF3">
    <property type="entry name" value="RESPIRATORY SUPERCOMPLEX FACTOR 2, MITOCHONDRIAL"/>
    <property type="match status" value="1"/>
</dbReference>
<feature type="domain" description="HIG1" evidence="6">
    <location>
        <begin position="90"/>
        <end position="181"/>
    </location>
</feature>
<dbReference type="GO" id="GO:0033617">
    <property type="term" value="P:mitochondrial respiratory chain complex IV assembly"/>
    <property type="evidence" value="ECO:0007669"/>
    <property type="project" value="TreeGrafter"/>
</dbReference>
<keyword evidence="3 5" id="KW-1133">Transmembrane helix</keyword>
<gene>
    <name evidence="7" type="ORF">Ae201684_008562</name>
</gene>
<dbReference type="InterPro" id="IPR007667">
    <property type="entry name" value="Hypoxia_induced_domain"/>
</dbReference>
<evidence type="ECO:0000256" key="1">
    <source>
        <dbReference type="ARBA" id="ARBA00004173"/>
    </source>
</evidence>
<sequence>MSSTGQLEKRDIIMTNSASVGLKAAATAAAAMGAAVTLAHYNWPFFRNRLGVSGKVGLVAMAGLATFNIAAEQDLLRGSRNPDEYINELQGAKAAEAVPRHGSLPLHQRAANFVLDHPFRTVAVTAAPIVGGIYLYQNQNTNIQLSQKIMHTRIYGQGSCVVILLSTMAFYDYMSRRGRFE</sequence>
<dbReference type="AlphaFoldDB" id="A0A6G0X4K7"/>
<evidence type="ECO:0000313" key="7">
    <source>
        <dbReference type="EMBL" id="KAF0734900.1"/>
    </source>
</evidence>
<keyword evidence="2 5" id="KW-0812">Transmembrane</keyword>
<accession>A0A6G0X4K7</accession>
<comment type="subcellular location">
    <subcellularLocation>
        <location evidence="1">Mitochondrion</location>
    </subcellularLocation>
</comment>
<dbReference type="Proteomes" id="UP000481153">
    <property type="component" value="Unassembled WGS sequence"/>
</dbReference>
<protein>
    <recommendedName>
        <fullName evidence="6">HIG1 domain-containing protein</fullName>
    </recommendedName>
</protein>
<evidence type="ECO:0000256" key="5">
    <source>
        <dbReference type="SAM" id="Phobius"/>
    </source>
</evidence>
<organism evidence="7 8">
    <name type="scientific">Aphanomyces euteiches</name>
    <dbReference type="NCBI Taxonomy" id="100861"/>
    <lineage>
        <taxon>Eukaryota</taxon>
        <taxon>Sar</taxon>
        <taxon>Stramenopiles</taxon>
        <taxon>Oomycota</taxon>
        <taxon>Saprolegniomycetes</taxon>
        <taxon>Saprolegniales</taxon>
        <taxon>Verrucalvaceae</taxon>
        <taxon>Aphanomyces</taxon>
    </lineage>
</organism>
<keyword evidence="8" id="KW-1185">Reference proteome</keyword>
<dbReference type="InterPro" id="IPR040153">
    <property type="entry name" value="Rcf2"/>
</dbReference>
<dbReference type="Gene3D" id="6.10.140.1320">
    <property type="match status" value="1"/>
</dbReference>
<dbReference type="PROSITE" id="PS51503">
    <property type="entry name" value="HIG1"/>
    <property type="match status" value="1"/>
</dbReference>
<dbReference type="GO" id="GO:0005739">
    <property type="term" value="C:mitochondrion"/>
    <property type="evidence" value="ECO:0007669"/>
    <property type="project" value="UniProtKB-SubCell"/>
</dbReference>
<dbReference type="PANTHER" id="PTHR28018">
    <property type="entry name" value="RESPIRATORY SUPERCOMPLEX FACTOR 2, MITOCHONDRIAL"/>
    <property type="match status" value="1"/>
</dbReference>
<keyword evidence="4 5" id="KW-0472">Membrane</keyword>
<feature type="transmembrane region" description="Helical" evidence="5">
    <location>
        <begin position="20"/>
        <end position="40"/>
    </location>
</feature>
<feature type="transmembrane region" description="Helical" evidence="5">
    <location>
        <begin position="154"/>
        <end position="171"/>
    </location>
</feature>
<proteinExistence type="predicted"/>
<evidence type="ECO:0000259" key="6">
    <source>
        <dbReference type="PROSITE" id="PS51503"/>
    </source>
</evidence>